<dbReference type="GO" id="GO:0005886">
    <property type="term" value="C:plasma membrane"/>
    <property type="evidence" value="ECO:0007669"/>
    <property type="project" value="TreeGrafter"/>
</dbReference>
<dbReference type="InterPro" id="IPR023298">
    <property type="entry name" value="ATPase_P-typ_TM_dom_sf"/>
</dbReference>
<dbReference type="PANTHER" id="PTHR24093">
    <property type="entry name" value="CATION TRANSPORTING ATPASE"/>
    <property type="match status" value="1"/>
</dbReference>
<accession>A0AAE1WHX5</accession>
<dbReference type="SUPFAM" id="SSF81665">
    <property type="entry name" value="Calcium ATPase, transmembrane domain M"/>
    <property type="match status" value="1"/>
</dbReference>
<evidence type="ECO:0000256" key="2">
    <source>
        <dbReference type="ARBA" id="ARBA00022842"/>
    </source>
</evidence>
<keyword evidence="5" id="KW-1185">Reference proteome</keyword>
<dbReference type="EMBL" id="JACGWL010000010">
    <property type="protein sequence ID" value="KAK4393652.1"/>
    <property type="molecule type" value="Genomic_DNA"/>
</dbReference>
<keyword evidence="2" id="KW-0460">Magnesium</keyword>
<evidence type="ECO:0000313" key="4">
    <source>
        <dbReference type="EMBL" id="KAK4393652.1"/>
    </source>
</evidence>
<dbReference type="GO" id="GO:0005388">
    <property type="term" value="F:P-type calcium transporter activity"/>
    <property type="evidence" value="ECO:0007669"/>
    <property type="project" value="TreeGrafter"/>
</dbReference>
<organism evidence="4 5">
    <name type="scientific">Sesamum angolense</name>
    <dbReference type="NCBI Taxonomy" id="2727404"/>
    <lineage>
        <taxon>Eukaryota</taxon>
        <taxon>Viridiplantae</taxon>
        <taxon>Streptophyta</taxon>
        <taxon>Embryophyta</taxon>
        <taxon>Tracheophyta</taxon>
        <taxon>Spermatophyta</taxon>
        <taxon>Magnoliopsida</taxon>
        <taxon>eudicotyledons</taxon>
        <taxon>Gunneridae</taxon>
        <taxon>Pentapetalae</taxon>
        <taxon>asterids</taxon>
        <taxon>lamiids</taxon>
        <taxon>Lamiales</taxon>
        <taxon>Pedaliaceae</taxon>
        <taxon>Sesamum</taxon>
    </lineage>
</organism>
<reference evidence="4" key="1">
    <citation type="submission" date="2020-06" db="EMBL/GenBank/DDBJ databases">
        <authorList>
            <person name="Li T."/>
            <person name="Hu X."/>
            <person name="Zhang T."/>
            <person name="Song X."/>
            <person name="Zhang H."/>
            <person name="Dai N."/>
            <person name="Sheng W."/>
            <person name="Hou X."/>
            <person name="Wei L."/>
        </authorList>
    </citation>
    <scope>NUCLEOTIDE SEQUENCE</scope>
    <source>
        <strain evidence="4">K16</strain>
        <tissue evidence="4">Leaf</tissue>
    </source>
</reference>
<gene>
    <name evidence="4" type="ORF">Sango_1836000</name>
</gene>
<dbReference type="GO" id="GO:0046872">
    <property type="term" value="F:metal ion binding"/>
    <property type="evidence" value="ECO:0007669"/>
    <property type="project" value="UniProtKB-KW"/>
</dbReference>
<dbReference type="Gene3D" id="1.20.1110.10">
    <property type="entry name" value="Calcium-transporting ATPase, transmembrane domain"/>
    <property type="match status" value="1"/>
</dbReference>
<dbReference type="AlphaFoldDB" id="A0AAE1WHX5"/>
<feature type="domain" description="Cation-transporting P-type ATPase C-terminal" evidence="3">
    <location>
        <begin position="34"/>
        <end position="90"/>
    </location>
</feature>
<comment type="caution">
    <text evidence="4">The sequence shown here is derived from an EMBL/GenBank/DDBJ whole genome shotgun (WGS) entry which is preliminary data.</text>
</comment>
<sequence>MERVGNISILAQASPSDKLLMVECLKRKGQAIAGTFVLLQVFNQFNSRKLEAKNVFKGILTGLIIVLQVAMLEFLNKFAQTERLDWMQWAESVKGLQLSLVCLVGL</sequence>
<dbReference type="Proteomes" id="UP001289374">
    <property type="component" value="Unassembled WGS sequence"/>
</dbReference>
<proteinExistence type="predicted"/>
<evidence type="ECO:0000259" key="3">
    <source>
        <dbReference type="Pfam" id="PF00689"/>
    </source>
</evidence>
<evidence type="ECO:0000256" key="1">
    <source>
        <dbReference type="ARBA" id="ARBA00022723"/>
    </source>
</evidence>
<reference evidence="4" key="2">
    <citation type="journal article" date="2024" name="Plant">
        <title>Genomic evolution and insights into agronomic trait innovations of Sesamum species.</title>
        <authorList>
            <person name="Miao H."/>
            <person name="Wang L."/>
            <person name="Qu L."/>
            <person name="Liu H."/>
            <person name="Sun Y."/>
            <person name="Le M."/>
            <person name="Wang Q."/>
            <person name="Wei S."/>
            <person name="Zheng Y."/>
            <person name="Lin W."/>
            <person name="Duan Y."/>
            <person name="Cao H."/>
            <person name="Xiong S."/>
            <person name="Wang X."/>
            <person name="Wei L."/>
            <person name="Li C."/>
            <person name="Ma Q."/>
            <person name="Ju M."/>
            <person name="Zhao R."/>
            <person name="Li G."/>
            <person name="Mu C."/>
            <person name="Tian Q."/>
            <person name="Mei H."/>
            <person name="Zhang T."/>
            <person name="Gao T."/>
            <person name="Zhang H."/>
        </authorList>
    </citation>
    <scope>NUCLEOTIDE SEQUENCE</scope>
    <source>
        <strain evidence="4">K16</strain>
    </source>
</reference>
<dbReference type="Pfam" id="PF00689">
    <property type="entry name" value="Cation_ATPase_C"/>
    <property type="match status" value="1"/>
</dbReference>
<dbReference type="InterPro" id="IPR006068">
    <property type="entry name" value="ATPase_P-typ_cation-transptr_C"/>
</dbReference>
<protein>
    <submittedName>
        <fullName evidence="4">Calcium-transporting ATPase 12, plasma membrane-type</fullName>
    </submittedName>
</protein>
<keyword evidence="1" id="KW-0479">Metal-binding</keyword>
<name>A0AAE1WHX5_9LAMI</name>
<dbReference type="PANTHER" id="PTHR24093:SF434">
    <property type="entry name" value="CALCIUM-TRANSPORTING ATPASE 13, PLASMA MEMBRANE-TYPE-RELATED"/>
    <property type="match status" value="1"/>
</dbReference>
<evidence type="ECO:0000313" key="5">
    <source>
        <dbReference type="Proteomes" id="UP001289374"/>
    </source>
</evidence>